<dbReference type="GO" id="GO:0051191">
    <property type="term" value="P:prosthetic group biosynthetic process"/>
    <property type="evidence" value="ECO:0007669"/>
    <property type="project" value="InterPro"/>
</dbReference>
<evidence type="ECO:0000256" key="3">
    <source>
        <dbReference type="ARBA" id="ARBA00022695"/>
    </source>
</evidence>
<comment type="catalytic activity">
    <reaction evidence="4">
        <text>apo-[citrate lyase ACP] + 2'-(5''-triphospho-alpha-D-ribosyl)-3'-dephospho-CoA = holo-[citrate lyase ACP] + diphosphate</text>
        <dbReference type="Rhea" id="RHEA:16333"/>
        <dbReference type="Rhea" id="RHEA-COMP:10157"/>
        <dbReference type="Rhea" id="RHEA-COMP:10158"/>
        <dbReference type="ChEBI" id="CHEBI:29999"/>
        <dbReference type="ChEBI" id="CHEBI:33019"/>
        <dbReference type="ChEBI" id="CHEBI:61378"/>
        <dbReference type="ChEBI" id="CHEBI:82683"/>
        <dbReference type="EC" id="2.7.7.61"/>
    </reaction>
</comment>
<keyword evidence="5" id="KW-0456">Lyase</keyword>
<dbReference type="NCBIfam" id="TIGR03124">
    <property type="entry name" value="citrate_citX"/>
    <property type="match status" value="1"/>
</dbReference>
<dbReference type="InterPro" id="IPR005551">
    <property type="entry name" value="CitX"/>
</dbReference>
<evidence type="ECO:0000256" key="1">
    <source>
        <dbReference type="ARBA" id="ARBA00012524"/>
    </source>
</evidence>
<dbReference type="Pfam" id="PF03802">
    <property type="entry name" value="CitX"/>
    <property type="match status" value="1"/>
</dbReference>
<evidence type="ECO:0000313" key="5">
    <source>
        <dbReference type="EMBL" id="KRM44531.1"/>
    </source>
</evidence>
<dbReference type="GO" id="GO:0016829">
    <property type="term" value="F:lyase activity"/>
    <property type="evidence" value="ECO:0007669"/>
    <property type="project" value="UniProtKB-KW"/>
</dbReference>
<evidence type="ECO:0000256" key="4">
    <source>
        <dbReference type="ARBA" id="ARBA00048574"/>
    </source>
</evidence>
<dbReference type="RefSeq" id="WP_054734579.1">
    <property type="nucleotide sequence ID" value="NZ_AZFZ01000012.1"/>
</dbReference>
<reference evidence="5 6" key="1">
    <citation type="journal article" date="2015" name="Genome Announc.">
        <title>Expanding the biotechnology potential of lactobacilli through comparative genomics of 213 strains and associated genera.</title>
        <authorList>
            <person name="Sun Z."/>
            <person name="Harris H.M."/>
            <person name="McCann A."/>
            <person name="Guo C."/>
            <person name="Argimon S."/>
            <person name="Zhang W."/>
            <person name="Yang X."/>
            <person name="Jeffery I.B."/>
            <person name="Cooney J.C."/>
            <person name="Kagawa T.F."/>
            <person name="Liu W."/>
            <person name="Song Y."/>
            <person name="Salvetti E."/>
            <person name="Wrobel A."/>
            <person name="Rasinkangas P."/>
            <person name="Parkhill J."/>
            <person name="Rea M.C."/>
            <person name="O'Sullivan O."/>
            <person name="Ritari J."/>
            <person name="Douillard F.P."/>
            <person name="Paul Ross R."/>
            <person name="Yang R."/>
            <person name="Briner A.E."/>
            <person name="Felis G.E."/>
            <person name="de Vos W.M."/>
            <person name="Barrangou R."/>
            <person name="Klaenhammer T.R."/>
            <person name="Caufield P.W."/>
            <person name="Cui Y."/>
            <person name="Zhang H."/>
            <person name="O'Toole P.W."/>
        </authorList>
    </citation>
    <scope>NUCLEOTIDE SEQUENCE [LARGE SCALE GENOMIC DNA]</scope>
    <source>
        <strain evidence="5 6">DSM 18390</strain>
    </source>
</reference>
<dbReference type="GO" id="GO:0050519">
    <property type="term" value="F:holo-citrate lyase synthase activity"/>
    <property type="evidence" value="ECO:0007669"/>
    <property type="project" value="UniProtKB-EC"/>
</dbReference>
<sequence length="189" mass="20676">MTKLFETGEPQDITAVLESKDARVAFQKQLVADYLDASILAVKLNIPGPIKNNDQLHRGFNHGLLSLIQSLQAGDADVKLVAQWDKPTGNEAFLTVAGPLEAVKRQAAAFEDQDAFGRLFDVDVFGHGQATALSRTKLGLPVRKCFICGRPAKECARSRRHSVSELQAVIQQVFDQEFKGEAGTVNDNE</sequence>
<dbReference type="Proteomes" id="UP000051010">
    <property type="component" value="Unassembled WGS sequence"/>
</dbReference>
<evidence type="ECO:0000256" key="2">
    <source>
        <dbReference type="ARBA" id="ARBA00022679"/>
    </source>
</evidence>
<keyword evidence="3" id="KW-0548">Nucleotidyltransferase</keyword>
<comment type="caution">
    <text evidence="5">The sequence shown here is derived from an EMBL/GenBank/DDBJ whole genome shotgun (WGS) entry which is preliminary data.</text>
</comment>
<dbReference type="PATRIC" id="fig|1423786.4.peg.348"/>
<gene>
    <name evidence="5" type="ORF">FD47_GL000333</name>
</gene>
<proteinExistence type="predicted"/>
<evidence type="ECO:0000313" key="6">
    <source>
        <dbReference type="Proteomes" id="UP000051010"/>
    </source>
</evidence>
<dbReference type="AlphaFoldDB" id="A0A0R1Z0F1"/>
<organism evidence="5 6">
    <name type="scientific">Lentilactobacillus parafarraginis DSM 18390 = JCM 14109</name>
    <dbReference type="NCBI Taxonomy" id="1423786"/>
    <lineage>
        <taxon>Bacteria</taxon>
        <taxon>Bacillati</taxon>
        <taxon>Bacillota</taxon>
        <taxon>Bacilli</taxon>
        <taxon>Lactobacillales</taxon>
        <taxon>Lactobacillaceae</taxon>
        <taxon>Lentilactobacillus</taxon>
    </lineage>
</organism>
<keyword evidence="2 5" id="KW-0808">Transferase</keyword>
<accession>A0A0R1Z0F1</accession>
<protein>
    <recommendedName>
        <fullName evidence="1">citrate lyase holo-[acyl-carrier protein] synthase</fullName>
        <ecNumber evidence="1">2.7.7.61</ecNumber>
    </recommendedName>
</protein>
<name>A0A0R1Z0F1_9LACO</name>
<dbReference type="EC" id="2.7.7.61" evidence="1"/>
<dbReference type="EMBL" id="AZFZ01000012">
    <property type="protein sequence ID" value="KRM44531.1"/>
    <property type="molecule type" value="Genomic_DNA"/>
</dbReference>